<gene>
    <name evidence="2" type="ORF">THIOM_000537</name>
</gene>
<keyword evidence="3" id="KW-1185">Reference proteome</keyword>
<dbReference type="AlphaFoldDB" id="A0A176S6C2"/>
<name>A0A176S6C2_9GAMM</name>
<feature type="signal peptide" evidence="1">
    <location>
        <begin position="1"/>
        <end position="28"/>
    </location>
</feature>
<evidence type="ECO:0000313" key="2">
    <source>
        <dbReference type="EMBL" id="OAD23623.1"/>
    </source>
</evidence>
<evidence type="ECO:0008006" key="4">
    <source>
        <dbReference type="Google" id="ProtNLM"/>
    </source>
</evidence>
<evidence type="ECO:0000313" key="3">
    <source>
        <dbReference type="Proteomes" id="UP000076962"/>
    </source>
</evidence>
<sequence>MQIKSLQAIAWVIALSLTLVLLPVMAQAATTFSTGSPYPAKADMSETLSIPDASTLVVTVSGKTERGDDFITITDSNGNQAGRFSGNINQKFVVEGSSIDVRFTSDYNYNTGSVTVTIASLPESAQRRSVKCNEITEPLSLNYGDHVTNCSIDPEIDLDLFSFVASAGDSIRISGSAPFRHRLEIWDPAGQCH</sequence>
<dbReference type="InterPro" id="IPR035914">
    <property type="entry name" value="Sperma_CUB_dom_sf"/>
</dbReference>
<reference evidence="2 3" key="1">
    <citation type="submission" date="2016-05" db="EMBL/GenBank/DDBJ databases">
        <title>Single-cell genome of chain-forming Candidatus Thiomargarita nelsonii and comparison to other large sulfur-oxidizing bacteria.</title>
        <authorList>
            <person name="Winkel M."/>
            <person name="Salman V."/>
            <person name="Woyke T."/>
            <person name="Schulz-Vogt H."/>
            <person name="Richter M."/>
            <person name="Flood B."/>
            <person name="Bailey J."/>
            <person name="Amann R."/>
            <person name="Mussmann M."/>
        </authorList>
    </citation>
    <scope>NUCLEOTIDE SEQUENCE [LARGE SCALE GENOMIC DNA]</scope>
    <source>
        <strain evidence="2 3">THI036</strain>
    </source>
</reference>
<dbReference type="EMBL" id="LUTY01000253">
    <property type="protein sequence ID" value="OAD23623.1"/>
    <property type="molecule type" value="Genomic_DNA"/>
</dbReference>
<dbReference type="Gene3D" id="2.60.120.290">
    <property type="entry name" value="Spermadhesin, CUB domain"/>
    <property type="match status" value="1"/>
</dbReference>
<evidence type="ECO:0000256" key="1">
    <source>
        <dbReference type="SAM" id="SignalP"/>
    </source>
</evidence>
<proteinExistence type="predicted"/>
<accession>A0A176S6C2</accession>
<dbReference type="Proteomes" id="UP000076962">
    <property type="component" value="Unassembled WGS sequence"/>
</dbReference>
<organism evidence="2 3">
    <name type="scientific">Candidatus Thiomargarita nelsonii</name>
    <dbReference type="NCBI Taxonomy" id="1003181"/>
    <lineage>
        <taxon>Bacteria</taxon>
        <taxon>Pseudomonadati</taxon>
        <taxon>Pseudomonadota</taxon>
        <taxon>Gammaproteobacteria</taxon>
        <taxon>Thiotrichales</taxon>
        <taxon>Thiotrichaceae</taxon>
        <taxon>Thiomargarita</taxon>
    </lineage>
</organism>
<feature type="chain" id="PRO_5008049033" description="Secreted protein" evidence="1">
    <location>
        <begin position="29"/>
        <end position="193"/>
    </location>
</feature>
<keyword evidence="1" id="KW-0732">Signal</keyword>
<comment type="caution">
    <text evidence="2">The sequence shown here is derived from an EMBL/GenBank/DDBJ whole genome shotgun (WGS) entry which is preliminary data.</text>
</comment>
<dbReference type="SUPFAM" id="SSF49854">
    <property type="entry name" value="Spermadhesin, CUB domain"/>
    <property type="match status" value="1"/>
</dbReference>
<protein>
    <recommendedName>
        <fullName evidence="4">Secreted protein</fullName>
    </recommendedName>
</protein>